<keyword evidence="7 12" id="KW-0863">Zinc-finger</keyword>
<dbReference type="HAMAP" id="MF_00974">
    <property type="entry name" value="DNA_primase_DnaG"/>
    <property type="match status" value="1"/>
</dbReference>
<feature type="zinc finger region" description="CHC2-type" evidence="12">
    <location>
        <begin position="38"/>
        <end position="62"/>
    </location>
</feature>
<feature type="compositionally biased region" description="Low complexity" evidence="13">
    <location>
        <begin position="123"/>
        <end position="162"/>
    </location>
</feature>
<evidence type="ECO:0000256" key="8">
    <source>
        <dbReference type="ARBA" id="ARBA00022833"/>
    </source>
</evidence>
<dbReference type="GO" id="GO:0008270">
    <property type="term" value="F:zinc ion binding"/>
    <property type="evidence" value="ECO:0007669"/>
    <property type="project" value="UniProtKB-UniRule"/>
</dbReference>
<comment type="catalytic activity">
    <reaction evidence="12">
        <text>ssDNA + n NTP = ssDNA/pppN(pN)n-1 hybrid + (n-1) diphosphate.</text>
        <dbReference type="EC" id="2.7.7.101"/>
    </reaction>
</comment>
<evidence type="ECO:0000259" key="14">
    <source>
        <dbReference type="PROSITE" id="PS50880"/>
    </source>
</evidence>
<name>A0A379LIT0_9GAMM</name>
<feature type="compositionally biased region" description="Pro residues" evidence="13">
    <location>
        <begin position="112"/>
        <end position="122"/>
    </location>
</feature>
<keyword evidence="1 12" id="KW-0240">DNA-directed RNA polymerase</keyword>
<dbReference type="FunFam" id="3.40.1360.10:FF:000002">
    <property type="entry name" value="DNA primase"/>
    <property type="match status" value="1"/>
</dbReference>
<comment type="similarity">
    <text evidence="12">Belongs to the DnaG primase family.</text>
</comment>
<reference evidence="15 16" key="1">
    <citation type="submission" date="2018-06" db="EMBL/GenBank/DDBJ databases">
        <authorList>
            <consortium name="Pathogen Informatics"/>
            <person name="Doyle S."/>
        </authorList>
    </citation>
    <scope>NUCLEOTIDE SEQUENCE [LARGE SCALE GENOMIC DNA]</scope>
    <source>
        <strain evidence="15 16">NCTC10526</strain>
    </source>
</reference>
<keyword evidence="5 12" id="KW-0235">DNA replication</keyword>
<dbReference type="InterPro" id="IPR034151">
    <property type="entry name" value="TOPRIM_DnaG_bac"/>
</dbReference>
<keyword evidence="9" id="KW-0460">Magnesium</keyword>
<keyword evidence="10 12" id="KW-0238">DNA-binding</keyword>
<dbReference type="GO" id="GO:0003677">
    <property type="term" value="F:DNA binding"/>
    <property type="evidence" value="ECO:0007669"/>
    <property type="project" value="UniProtKB-KW"/>
</dbReference>
<dbReference type="Pfam" id="PF01807">
    <property type="entry name" value="Zn_ribbon_DnaG"/>
    <property type="match status" value="1"/>
</dbReference>
<dbReference type="Proteomes" id="UP000254123">
    <property type="component" value="Unassembled WGS sequence"/>
</dbReference>
<dbReference type="PANTHER" id="PTHR30313">
    <property type="entry name" value="DNA PRIMASE"/>
    <property type="match status" value="1"/>
</dbReference>
<comment type="function">
    <text evidence="12">RNA polymerase that catalyzes the synthesis of short RNA molecules used as primers for DNA polymerase during DNA replication.</text>
</comment>
<gene>
    <name evidence="12 15" type="primary">dnaG</name>
    <name evidence="15" type="ORF">NCTC10526_00813</name>
</gene>
<feature type="region of interest" description="Disordered" evidence="13">
    <location>
        <begin position="593"/>
        <end position="633"/>
    </location>
</feature>
<keyword evidence="6 12" id="KW-0479">Metal-binding</keyword>
<dbReference type="Pfam" id="PF10410">
    <property type="entry name" value="DnaB_bind"/>
    <property type="match status" value="1"/>
</dbReference>
<evidence type="ECO:0000256" key="6">
    <source>
        <dbReference type="ARBA" id="ARBA00022723"/>
    </source>
</evidence>
<sequence length="756" mass="84233">MSIPSHILDQLNSQADLVGIIGKHTTLKRAGKEFKGNCPFHGEKTPSFYVNPQKNVYNCFGCGVGGNAISFLRDYENQTFMEAVQELSRQTGVEIPKEDNKNLRYKRAPKQSAPPPPQPPIKQPQDASTTSSSGNLNGNSVGFEPNNGSNTNNSSNVSGTNNFESAPVSDDSAGYFDEASYYNSAPPADWNSGFYPEDVAPFDPSMGSAPDYQSGSPYNQPQNSQQDSQEGDLYDLLVSVSEFYQHNLRNNSRAMAYFKERGLTDSTIEEFKLGYAPSGWQHLEQAFPRDIEGLKALGLVRNSEKGRDYDLLRDRVIFPIRDNQGRVIAFAGRALDNEVNPKYINSSDSPIFHKQHVLYGYYESRQHRANDWLVVEGYMDVIALYQAGIYGAVASMGTAINESQISRLLQLNPTLTLCFDGDSAGQKAAWRTLEVALPVLSDDKELRFLTLPGGHDPDTYVSLQGVEAMREQIKNAMPLSQYIFAYLSERYDLSLAEGKAKLMSQVRQLTNNLPKGSSFKYLLNNDIYQKLGGRKGQKSSAHDVLLDFDSDMTVSRMLELCLLFSPNLMQEDPIARIWQESGVADIELYPQRSKPKNEQAADANKASAKAPVTPPINVSTTRSPAKGAIKAPPLPSWQDFDSPSLVQLTETINTLAPHLPKDTNAAAHFILANLPANMQQTLAQRWFPFWSNLNKRGIIDVDELFDDLLVQLLLQALSKQMSQSKSIIITSYLNRQRQTLINWSKQQQAKQSNKMD</sequence>
<dbReference type="SUPFAM" id="SSF56731">
    <property type="entry name" value="DNA primase core"/>
    <property type="match status" value="1"/>
</dbReference>
<comment type="domain">
    <text evidence="12">Contains an N-terminal zinc-binding domain, a central core domain that contains the primase activity, and a C-terminal DnaB-binding domain.</text>
</comment>
<evidence type="ECO:0000256" key="11">
    <source>
        <dbReference type="ARBA" id="ARBA00023163"/>
    </source>
</evidence>
<dbReference type="GO" id="GO:0003899">
    <property type="term" value="F:DNA-directed RNA polymerase activity"/>
    <property type="evidence" value="ECO:0007669"/>
    <property type="project" value="UniProtKB-UniRule"/>
</dbReference>
<dbReference type="InterPro" id="IPR019475">
    <property type="entry name" value="DNA_primase_DnaB-bd"/>
</dbReference>
<evidence type="ECO:0000256" key="5">
    <source>
        <dbReference type="ARBA" id="ARBA00022705"/>
    </source>
</evidence>
<dbReference type="AlphaFoldDB" id="A0A379LIT0"/>
<evidence type="ECO:0000256" key="4">
    <source>
        <dbReference type="ARBA" id="ARBA00022695"/>
    </source>
</evidence>
<evidence type="ECO:0000256" key="10">
    <source>
        <dbReference type="ARBA" id="ARBA00023125"/>
    </source>
</evidence>
<dbReference type="SMART" id="SM00400">
    <property type="entry name" value="ZnF_CHCC"/>
    <property type="match status" value="1"/>
</dbReference>
<accession>A0A379LIT0</accession>
<dbReference type="SUPFAM" id="SSF57783">
    <property type="entry name" value="Zinc beta-ribbon"/>
    <property type="match status" value="1"/>
</dbReference>
<evidence type="ECO:0000256" key="12">
    <source>
        <dbReference type="HAMAP-Rule" id="MF_00974"/>
    </source>
</evidence>
<dbReference type="InterPro" id="IPR050219">
    <property type="entry name" value="DnaG_primase"/>
</dbReference>
<dbReference type="Gene3D" id="3.90.980.10">
    <property type="entry name" value="DNA primase, catalytic core, N-terminal domain"/>
    <property type="match status" value="1"/>
</dbReference>
<evidence type="ECO:0000256" key="1">
    <source>
        <dbReference type="ARBA" id="ARBA00022478"/>
    </source>
</evidence>
<protein>
    <recommendedName>
        <fullName evidence="12">DNA primase</fullName>
        <ecNumber evidence="12">2.7.7.101</ecNumber>
    </recommendedName>
</protein>
<dbReference type="InterPro" id="IPR002694">
    <property type="entry name" value="Znf_CHC2"/>
</dbReference>
<feature type="region of interest" description="Disordered" evidence="13">
    <location>
        <begin position="188"/>
        <end position="229"/>
    </location>
</feature>
<dbReference type="Pfam" id="PF08275">
    <property type="entry name" value="DNAG_N"/>
    <property type="match status" value="1"/>
</dbReference>
<evidence type="ECO:0000256" key="2">
    <source>
        <dbReference type="ARBA" id="ARBA00022515"/>
    </source>
</evidence>
<dbReference type="FunFam" id="3.90.580.10:FF:000001">
    <property type="entry name" value="DNA primase"/>
    <property type="match status" value="1"/>
</dbReference>
<dbReference type="PROSITE" id="PS50880">
    <property type="entry name" value="TOPRIM"/>
    <property type="match status" value="1"/>
</dbReference>
<dbReference type="GO" id="GO:0000428">
    <property type="term" value="C:DNA-directed RNA polymerase complex"/>
    <property type="evidence" value="ECO:0007669"/>
    <property type="project" value="UniProtKB-KW"/>
</dbReference>
<keyword evidence="16" id="KW-1185">Reference proteome</keyword>
<dbReference type="GO" id="GO:1990077">
    <property type="term" value="C:primosome complex"/>
    <property type="evidence" value="ECO:0007669"/>
    <property type="project" value="UniProtKB-KW"/>
</dbReference>
<evidence type="ECO:0000256" key="3">
    <source>
        <dbReference type="ARBA" id="ARBA00022679"/>
    </source>
</evidence>
<evidence type="ECO:0000256" key="9">
    <source>
        <dbReference type="ARBA" id="ARBA00022842"/>
    </source>
</evidence>
<dbReference type="EMBL" id="UGVC01000001">
    <property type="protein sequence ID" value="SUD90486.1"/>
    <property type="molecule type" value="Genomic_DNA"/>
</dbReference>
<dbReference type="SMART" id="SM00493">
    <property type="entry name" value="TOPRIM"/>
    <property type="match status" value="1"/>
</dbReference>
<dbReference type="Gene3D" id="3.40.1360.10">
    <property type="match status" value="1"/>
</dbReference>
<dbReference type="EC" id="2.7.7.101" evidence="12"/>
<dbReference type="GO" id="GO:0006269">
    <property type="term" value="P:DNA replication, synthesis of primer"/>
    <property type="evidence" value="ECO:0007669"/>
    <property type="project" value="UniProtKB-UniRule"/>
</dbReference>
<evidence type="ECO:0000256" key="13">
    <source>
        <dbReference type="SAM" id="MobiDB-lite"/>
    </source>
</evidence>
<feature type="compositionally biased region" description="Low complexity" evidence="13">
    <location>
        <begin position="600"/>
        <end position="610"/>
    </location>
</feature>
<dbReference type="InterPro" id="IPR036977">
    <property type="entry name" value="DNA_primase_Znf_CHC2"/>
</dbReference>
<evidence type="ECO:0000313" key="16">
    <source>
        <dbReference type="Proteomes" id="UP000254123"/>
    </source>
</evidence>
<comment type="subunit">
    <text evidence="12">Monomer. Interacts with DnaB.</text>
</comment>
<feature type="compositionally biased region" description="Polar residues" evidence="13">
    <location>
        <begin position="211"/>
        <end position="228"/>
    </location>
</feature>
<dbReference type="InterPro" id="IPR013264">
    <property type="entry name" value="DNAG_N"/>
</dbReference>
<keyword evidence="3 12" id="KW-0808">Transferase</keyword>
<dbReference type="NCBIfam" id="TIGR01391">
    <property type="entry name" value="dnaG"/>
    <property type="match status" value="1"/>
</dbReference>
<dbReference type="Gene3D" id="1.20.50.20">
    <property type="entry name" value="DnaG, RNA polymerase domain, helical bundle"/>
    <property type="match status" value="1"/>
</dbReference>
<evidence type="ECO:0000256" key="7">
    <source>
        <dbReference type="ARBA" id="ARBA00022771"/>
    </source>
</evidence>
<dbReference type="GO" id="GO:0005737">
    <property type="term" value="C:cytoplasm"/>
    <property type="evidence" value="ECO:0007669"/>
    <property type="project" value="TreeGrafter"/>
</dbReference>
<keyword evidence="11 12" id="KW-0804">Transcription</keyword>
<keyword evidence="2 12" id="KW-0639">Primosome</keyword>
<dbReference type="InterPro" id="IPR006295">
    <property type="entry name" value="DNA_primase_DnaG"/>
</dbReference>
<dbReference type="Gene3D" id="3.90.580.10">
    <property type="entry name" value="Zinc finger, CHC2-type domain"/>
    <property type="match status" value="1"/>
</dbReference>
<dbReference type="CDD" id="cd03364">
    <property type="entry name" value="TOPRIM_DnaG_primases"/>
    <property type="match status" value="1"/>
</dbReference>
<feature type="region of interest" description="Disordered" evidence="13">
    <location>
        <begin position="91"/>
        <end position="171"/>
    </location>
</feature>
<keyword evidence="8 12" id="KW-0862">Zinc</keyword>
<comment type="cofactor">
    <cofactor evidence="12">
        <name>Zn(2+)</name>
        <dbReference type="ChEBI" id="CHEBI:29105"/>
    </cofactor>
    <text evidence="12">Binds 1 zinc ion per monomer.</text>
</comment>
<dbReference type="InterPro" id="IPR037068">
    <property type="entry name" value="DNA_primase_core_N_sf"/>
</dbReference>
<dbReference type="PANTHER" id="PTHR30313:SF2">
    <property type="entry name" value="DNA PRIMASE"/>
    <property type="match status" value="1"/>
</dbReference>
<dbReference type="RefSeq" id="WP_028859026.1">
    <property type="nucleotide sequence ID" value="NZ_CAJHAQ010000001.1"/>
</dbReference>
<proteinExistence type="inferred from homology"/>
<dbReference type="InterPro" id="IPR006171">
    <property type="entry name" value="TOPRIM_dom"/>
</dbReference>
<dbReference type="InterPro" id="IPR030846">
    <property type="entry name" value="DnaG_bac"/>
</dbReference>
<feature type="domain" description="Toprim" evidence="14">
    <location>
        <begin position="370"/>
        <end position="452"/>
    </location>
</feature>
<evidence type="ECO:0000313" key="15">
    <source>
        <dbReference type="EMBL" id="SUD90486.1"/>
    </source>
</evidence>
<organism evidence="15 16">
    <name type="scientific">Psychrobacter phenylpyruvicus</name>
    <dbReference type="NCBI Taxonomy" id="29432"/>
    <lineage>
        <taxon>Bacteria</taxon>
        <taxon>Pseudomonadati</taxon>
        <taxon>Pseudomonadota</taxon>
        <taxon>Gammaproteobacteria</taxon>
        <taxon>Moraxellales</taxon>
        <taxon>Moraxellaceae</taxon>
        <taxon>Psychrobacter</taxon>
    </lineage>
</organism>
<dbReference type="STRING" id="1123034.GCA_000685805_01515"/>
<keyword evidence="4 12" id="KW-0548">Nucleotidyltransferase</keyword>
<dbReference type="Pfam" id="PF13155">
    <property type="entry name" value="Toprim_2"/>
    <property type="match status" value="1"/>
</dbReference>